<dbReference type="InterPro" id="IPR012854">
    <property type="entry name" value="Cu_amine_oxidase-like_N"/>
</dbReference>
<protein>
    <recommendedName>
        <fullName evidence="2">Copper amine oxidase-like N-terminal domain-containing protein</fullName>
    </recommendedName>
</protein>
<organism evidence="3 4">
    <name type="scientific">Paenibacillus monticola</name>
    <dbReference type="NCBI Taxonomy" id="2666075"/>
    <lineage>
        <taxon>Bacteria</taxon>
        <taxon>Bacillati</taxon>
        <taxon>Bacillota</taxon>
        <taxon>Bacilli</taxon>
        <taxon>Bacillales</taxon>
        <taxon>Paenibacillaceae</taxon>
        <taxon>Paenibacillus</taxon>
    </lineage>
</organism>
<accession>A0A7X2H2R7</accession>
<dbReference type="SUPFAM" id="SSF55383">
    <property type="entry name" value="Copper amine oxidase, domain N"/>
    <property type="match status" value="1"/>
</dbReference>
<sequence>MNITKKVFVSSILVTGLLCGAVGVYASNGVSVVQAYLNSTIKFTVNGSSWTPKDANGNKLSPLVYNGSTYLPAKAVGEAMNATVLWNGSSKTVAITTTGSDTAGEPYNDASPTTTTTSTPTATTAPTPTTNVPAPQQNNLPSGVLSLPANFDINASGENEKNKSVALAFVQAYGNALISGSNAGLDTLVDKYLIDDIGDYNMEYKKNAKEYLSRSVASYRQTDDTATMTKYAGLLKIAPLSDVKFNKDFSDKSPYFATLGYKVTLPGYIYSFIIYLSFEMDSATNSYILKAVKF</sequence>
<evidence type="ECO:0000259" key="2">
    <source>
        <dbReference type="Pfam" id="PF07833"/>
    </source>
</evidence>
<dbReference type="EMBL" id="WJXB01000001">
    <property type="protein sequence ID" value="MRN51618.1"/>
    <property type="molecule type" value="Genomic_DNA"/>
</dbReference>
<evidence type="ECO:0000313" key="3">
    <source>
        <dbReference type="EMBL" id="MRN51618.1"/>
    </source>
</evidence>
<name>A0A7X2H2R7_9BACL</name>
<dbReference type="Proteomes" id="UP000463051">
    <property type="component" value="Unassembled WGS sequence"/>
</dbReference>
<dbReference type="RefSeq" id="WP_154116327.1">
    <property type="nucleotide sequence ID" value="NZ_WJXB01000001.1"/>
</dbReference>
<keyword evidence="4" id="KW-1185">Reference proteome</keyword>
<evidence type="ECO:0000256" key="1">
    <source>
        <dbReference type="SAM" id="MobiDB-lite"/>
    </source>
</evidence>
<dbReference type="Pfam" id="PF07833">
    <property type="entry name" value="Cu_amine_oxidN1"/>
    <property type="match status" value="1"/>
</dbReference>
<comment type="caution">
    <text evidence="3">The sequence shown here is derived from an EMBL/GenBank/DDBJ whole genome shotgun (WGS) entry which is preliminary data.</text>
</comment>
<feature type="domain" description="Copper amine oxidase-like N-terminal" evidence="2">
    <location>
        <begin position="60"/>
        <end position="99"/>
    </location>
</feature>
<dbReference type="InterPro" id="IPR036582">
    <property type="entry name" value="Mao_N_sf"/>
</dbReference>
<feature type="region of interest" description="Disordered" evidence="1">
    <location>
        <begin position="98"/>
        <end position="135"/>
    </location>
</feature>
<feature type="compositionally biased region" description="Low complexity" evidence="1">
    <location>
        <begin position="110"/>
        <end position="130"/>
    </location>
</feature>
<dbReference type="AlphaFoldDB" id="A0A7X2H2R7"/>
<reference evidence="3 4" key="1">
    <citation type="submission" date="2019-11" db="EMBL/GenBank/DDBJ databases">
        <title>Paenibacillus monticola sp. nov., a novel PGPR strain isolated from mountain sample in China.</title>
        <authorList>
            <person name="Zhao Q."/>
            <person name="Li H.-P."/>
            <person name="Zhang J.-L."/>
        </authorList>
    </citation>
    <scope>NUCLEOTIDE SEQUENCE [LARGE SCALE GENOMIC DNA]</scope>
    <source>
        <strain evidence="3 4">LC-T2</strain>
    </source>
</reference>
<evidence type="ECO:0000313" key="4">
    <source>
        <dbReference type="Proteomes" id="UP000463051"/>
    </source>
</evidence>
<gene>
    <name evidence="3" type="ORF">GJB61_01160</name>
</gene>
<proteinExistence type="predicted"/>